<protein>
    <submittedName>
        <fullName evidence="1">Uncharacterized protein</fullName>
    </submittedName>
</protein>
<sequence>MGVSHPGLQHLRTRSANRPEGADARAAVAALGVDWPSSPRWTSIGRRRRAERPLAGAGRPISARLWVVTAGTFAPLFPGREESARRGRQQRRPGGRGRGGWGGSDLGGRGGGGSSFGRGGGGSGDRGSGSGGALSPKLCPPTTGGSLPAAAAAACRGHTNGSVADALGAASSVVALLGLGAILRTALRRRPRGRVGRGGGSDARRAAALTLPAVAARVAADGATPSRRPRLRLQRQRQQKRRGARGRRPRCAGETRGAAAPTTKADGGGGDGGVGGCVAPVGPPPAVVVAAVAIAAAGAEIAAADVAAAAASHPAAASSGRWWPASPA</sequence>
<proteinExistence type="predicted"/>
<comment type="caution">
    <text evidence="1">The sequence shown here is derived from an EMBL/GenBank/DDBJ whole genome shotgun (WGS) entry which is preliminary data.</text>
</comment>
<evidence type="ECO:0000313" key="2">
    <source>
        <dbReference type="Proteomes" id="UP000798662"/>
    </source>
</evidence>
<reference evidence="1" key="1">
    <citation type="submission" date="2019-11" db="EMBL/GenBank/DDBJ databases">
        <title>Nori genome reveals adaptations in red seaweeds to the harsh intertidal environment.</title>
        <authorList>
            <person name="Wang D."/>
            <person name="Mao Y."/>
        </authorList>
    </citation>
    <scope>NUCLEOTIDE SEQUENCE</scope>
    <source>
        <tissue evidence="1">Gametophyte</tissue>
    </source>
</reference>
<dbReference type="EMBL" id="CM020620">
    <property type="protein sequence ID" value="KAK1867921.1"/>
    <property type="molecule type" value="Genomic_DNA"/>
</dbReference>
<gene>
    <name evidence="1" type="ORF">I4F81_010418</name>
</gene>
<keyword evidence="2" id="KW-1185">Reference proteome</keyword>
<name>A0ACC3CDS0_PYRYE</name>
<evidence type="ECO:0000313" key="1">
    <source>
        <dbReference type="EMBL" id="KAK1867921.1"/>
    </source>
</evidence>
<dbReference type="Proteomes" id="UP000798662">
    <property type="component" value="Chromosome 3"/>
</dbReference>
<accession>A0ACC3CDS0</accession>
<organism evidence="1 2">
    <name type="scientific">Pyropia yezoensis</name>
    <name type="common">Susabi-nori</name>
    <name type="synonym">Porphyra yezoensis</name>
    <dbReference type="NCBI Taxonomy" id="2788"/>
    <lineage>
        <taxon>Eukaryota</taxon>
        <taxon>Rhodophyta</taxon>
        <taxon>Bangiophyceae</taxon>
        <taxon>Bangiales</taxon>
        <taxon>Bangiaceae</taxon>
        <taxon>Pyropia</taxon>
    </lineage>
</organism>